<dbReference type="Proteomes" id="UP000676169">
    <property type="component" value="Chromosome"/>
</dbReference>
<dbReference type="PANTHER" id="PTHR30012">
    <property type="entry name" value="GENERAL SECRETION PATHWAY PROTEIN"/>
    <property type="match status" value="1"/>
</dbReference>
<evidence type="ECO:0000256" key="2">
    <source>
        <dbReference type="ARBA" id="ARBA00005745"/>
    </source>
</evidence>
<name>A0A975G6M1_9BACT</name>
<proteinExistence type="inferred from homology"/>
<accession>A0A975G6M1</accession>
<keyword evidence="10" id="KW-1185">Reference proteome</keyword>
<feature type="transmembrane region" description="Helical" evidence="7">
    <location>
        <begin position="300"/>
        <end position="320"/>
    </location>
</feature>
<dbReference type="Pfam" id="PF00482">
    <property type="entry name" value="T2SSF"/>
    <property type="match status" value="2"/>
</dbReference>
<feature type="domain" description="Type II secretion system protein GspF" evidence="8">
    <location>
        <begin position="198"/>
        <end position="317"/>
    </location>
</feature>
<gene>
    <name evidence="9" type="ORF">KBB96_13720</name>
</gene>
<dbReference type="KEGG" id="lamb:KBB96_13720"/>
<dbReference type="PANTHER" id="PTHR30012:SF0">
    <property type="entry name" value="TYPE II SECRETION SYSTEM PROTEIN F-RELATED"/>
    <property type="match status" value="1"/>
</dbReference>
<evidence type="ECO:0000256" key="6">
    <source>
        <dbReference type="ARBA" id="ARBA00023136"/>
    </source>
</evidence>
<keyword evidence="5 7" id="KW-1133">Transmembrane helix</keyword>
<comment type="similarity">
    <text evidence="2">Belongs to the GSP F family.</text>
</comment>
<feature type="domain" description="Type II secretion system protein GspF" evidence="8">
    <location>
        <begin position="12"/>
        <end position="127"/>
    </location>
</feature>
<protein>
    <submittedName>
        <fullName evidence="9">Type II secretion system F family protein</fullName>
    </submittedName>
</protein>
<evidence type="ECO:0000256" key="3">
    <source>
        <dbReference type="ARBA" id="ARBA00022475"/>
    </source>
</evidence>
<evidence type="ECO:0000256" key="4">
    <source>
        <dbReference type="ARBA" id="ARBA00022692"/>
    </source>
</evidence>
<dbReference type="RefSeq" id="WP_211630012.1">
    <property type="nucleotide sequence ID" value="NZ_CP073100.1"/>
</dbReference>
<evidence type="ECO:0000313" key="10">
    <source>
        <dbReference type="Proteomes" id="UP000676169"/>
    </source>
</evidence>
<evidence type="ECO:0000256" key="1">
    <source>
        <dbReference type="ARBA" id="ARBA00004651"/>
    </source>
</evidence>
<dbReference type="EMBL" id="CP073100">
    <property type="protein sequence ID" value="QUE49923.1"/>
    <property type="molecule type" value="Genomic_DNA"/>
</dbReference>
<evidence type="ECO:0000256" key="7">
    <source>
        <dbReference type="SAM" id="Phobius"/>
    </source>
</evidence>
<keyword evidence="3" id="KW-1003">Cell membrane</keyword>
<evidence type="ECO:0000313" key="9">
    <source>
        <dbReference type="EMBL" id="QUE49923.1"/>
    </source>
</evidence>
<evidence type="ECO:0000256" key="5">
    <source>
        <dbReference type="ARBA" id="ARBA00022989"/>
    </source>
</evidence>
<dbReference type="InterPro" id="IPR003004">
    <property type="entry name" value="GspF/PilC"/>
</dbReference>
<dbReference type="InterPro" id="IPR018076">
    <property type="entry name" value="T2SS_GspF_dom"/>
</dbReference>
<evidence type="ECO:0000259" key="8">
    <source>
        <dbReference type="Pfam" id="PF00482"/>
    </source>
</evidence>
<dbReference type="Gene3D" id="1.20.81.30">
    <property type="entry name" value="Type II secretion system (T2SS), domain F"/>
    <property type="match status" value="2"/>
</dbReference>
<sequence length="331" mass="35242">MALSAAKKHLFYFELSKLLAAGFDIRKAAASMLASGVPDAERALLDRMEKGLAEGRTITDALTDGTTAISELERGIIAAGERSGRMAPAFRHLADYFGMVSSATRTITRSMIYPLIVLHMGILVGTAAGPLQRGEAFSKILPSLILTLLVFYAGTFVLYLAGKTLLKAAETNPSLDGLVNRLPWVGKARRNLAMARFTKVYHTCLLAGLGMQETASTAAAASHSGLIREAGLKVAEAATQGGPLGPEFIASSSFPNAFSRSYATAEESGTLDQDLDRWAGLFQSDAEQAVTALGVAVPKVLYACIVIFVGWKIVSFYGGYLHELDNIGNDD</sequence>
<dbReference type="GO" id="GO:0005886">
    <property type="term" value="C:plasma membrane"/>
    <property type="evidence" value="ECO:0007669"/>
    <property type="project" value="UniProtKB-SubCell"/>
</dbReference>
<dbReference type="AlphaFoldDB" id="A0A975G6M1"/>
<feature type="transmembrane region" description="Helical" evidence="7">
    <location>
        <begin position="111"/>
        <end position="128"/>
    </location>
</feature>
<organism evidence="9 10">
    <name type="scientific">Luteolibacter ambystomatis</name>
    <dbReference type="NCBI Taxonomy" id="2824561"/>
    <lineage>
        <taxon>Bacteria</taxon>
        <taxon>Pseudomonadati</taxon>
        <taxon>Verrucomicrobiota</taxon>
        <taxon>Verrucomicrobiia</taxon>
        <taxon>Verrucomicrobiales</taxon>
        <taxon>Verrucomicrobiaceae</taxon>
        <taxon>Luteolibacter</taxon>
    </lineage>
</organism>
<dbReference type="InterPro" id="IPR042094">
    <property type="entry name" value="T2SS_GspF_sf"/>
</dbReference>
<keyword evidence="6 7" id="KW-0472">Membrane</keyword>
<keyword evidence="4 7" id="KW-0812">Transmembrane</keyword>
<reference evidence="9" key="1">
    <citation type="submission" date="2021-04" db="EMBL/GenBank/DDBJ databases">
        <title>Luteolibacter sp. 32A isolated from the skin of an Anderson's salamander (Ambystoma andersonii).</title>
        <authorList>
            <person name="Spergser J."/>
            <person name="Busse H.-J."/>
        </authorList>
    </citation>
    <scope>NUCLEOTIDE SEQUENCE</scope>
    <source>
        <strain evidence="9">32A</strain>
    </source>
</reference>
<feature type="transmembrane region" description="Helical" evidence="7">
    <location>
        <begin position="140"/>
        <end position="161"/>
    </location>
</feature>
<comment type="subcellular location">
    <subcellularLocation>
        <location evidence="1">Cell membrane</location>
        <topology evidence="1">Multi-pass membrane protein</topology>
    </subcellularLocation>
</comment>